<evidence type="ECO:0000256" key="6">
    <source>
        <dbReference type="ARBA" id="ARBA00023237"/>
    </source>
</evidence>
<comment type="similarity">
    <text evidence="2">Belongs to the bacteroidetes fimbrillin superfamily. FimB/Mfa2 family.</text>
</comment>
<evidence type="ECO:0000256" key="7">
    <source>
        <dbReference type="ARBA" id="ARBA00023288"/>
    </source>
</evidence>
<dbReference type="GO" id="GO:0009279">
    <property type="term" value="C:cell outer membrane"/>
    <property type="evidence" value="ECO:0007669"/>
    <property type="project" value="UniProtKB-SubCell"/>
</dbReference>
<dbReference type="InterPro" id="IPR014941">
    <property type="entry name" value="FimB/Mfa2/Mfa3"/>
</dbReference>
<dbReference type="STRING" id="880526.GCA_000427365_00973"/>
<keyword evidence="6" id="KW-0998">Cell outer membrane</keyword>
<reference evidence="9 10" key="1">
    <citation type="submission" date="2018-06" db="EMBL/GenBank/DDBJ databases">
        <authorList>
            <consortium name="Pathogen Informatics"/>
            <person name="Doyle S."/>
        </authorList>
    </citation>
    <scope>NUCLEOTIDE SEQUENCE [LARGE SCALE GENOMIC DNA]</scope>
    <source>
        <strain evidence="9 10">NCTC11190</strain>
    </source>
</reference>
<protein>
    <submittedName>
        <fullName evidence="9">Fimbrillin-A associated anchor proteins Mfa1 and Mfa2</fullName>
    </submittedName>
</protein>
<evidence type="ECO:0000256" key="2">
    <source>
        <dbReference type="ARBA" id="ARBA00007248"/>
    </source>
</evidence>
<keyword evidence="4" id="KW-0472">Membrane</keyword>
<proteinExistence type="inferred from homology"/>
<evidence type="ECO:0000256" key="1">
    <source>
        <dbReference type="ARBA" id="ARBA00004442"/>
    </source>
</evidence>
<dbReference type="AlphaFoldDB" id="A0A379MNU3"/>
<accession>A0A379MNU3</accession>
<dbReference type="Gene3D" id="2.60.40.2100">
    <property type="match status" value="1"/>
</dbReference>
<organism evidence="9 10">
    <name type="scientific">Rikenella microfusus</name>
    <dbReference type="NCBI Taxonomy" id="28139"/>
    <lineage>
        <taxon>Bacteria</taxon>
        <taxon>Pseudomonadati</taxon>
        <taxon>Bacteroidota</taxon>
        <taxon>Bacteroidia</taxon>
        <taxon>Bacteroidales</taxon>
        <taxon>Rikenellaceae</taxon>
        <taxon>Rikenella</taxon>
    </lineage>
</organism>
<evidence type="ECO:0000313" key="10">
    <source>
        <dbReference type="Proteomes" id="UP000255233"/>
    </source>
</evidence>
<feature type="region of interest" description="Disordered" evidence="8">
    <location>
        <begin position="1"/>
        <end position="20"/>
    </location>
</feature>
<comment type="subcellular location">
    <subcellularLocation>
        <location evidence="1">Cell outer membrane</location>
    </subcellularLocation>
</comment>
<dbReference type="EMBL" id="UGVL01000001">
    <property type="protein sequence ID" value="SUE33268.1"/>
    <property type="molecule type" value="Genomic_DNA"/>
</dbReference>
<dbReference type="Pfam" id="PF08842">
    <property type="entry name" value="Mfa2"/>
    <property type="match status" value="1"/>
</dbReference>
<evidence type="ECO:0000256" key="4">
    <source>
        <dbReference type="ARBA" id="ARBA00023136"/>
    </source>
</evidence>
<keyword evidence="3" id="KW-0732">Signal</keyword>
<evidence type="ECO:0000313" key="9">
    <source>
        <dbReference type="EMBL" id="SUE33268.1"/>
    </source>
</evidence>
<keyword evidence="7" id="KW-0449">Lipoprotein</keyword>
<sequence>MRSAGFSSGGRGPPASSFGRRPVIPNRPIVNLTPYHTRLLGQVLCLSCLLLAGCIRDKRSGCLPEPEERFVVLKIVDEATGRDITETGDAGDAELYLFSPDGAYAARFSVDNDRIVHHTPVHLSGGLSGNCTVSVWANAGAGQMLHVPADGNRLESRAVSLLSEEGGYRSSPDDLFFGRIRLAPVAGPSPEEVTLTRKNARMHITVRGLDATVPADRYYLTVRIPSDGYDFAGNPAAGAAVLRRPGEFDSYGDFSTPGTFNLIHTGPSGASAGEVTVDVYEQAAGRAADRLIASAKDDGNGKPIALPAGRTVNLLIDLGAGAGITVRTEITPWNEIYQWESW</sequence>
<evidence type="ECO:0000256" key="3">
    <source>
        <dbReference type="ARBA" id="ARBA00022729"/>
    </source>
</evidence>
<keyword evidence="10" id="KW-1185">Reference proteome</keyword>
<gene>
    <name evidence="9" type="ORF">NCTC11190_00472</name>
</gene>
<dbReference type="Proteomes" id="UP000255233">
    <property type="component" value="Unassembled WGS sequence"/>
</dbReference>
<name>A0A379MNU3_9BACT</name>
<dbReference type="OrthoDB" id="1001184at2"/>
<keyword evidence="5" id="KW-0564">Palmitate</keyword>
<evidence type="ECO:0000256" key="8">
    <source>
        <dbReference type="SAM" id="MobiDB-lite"/>
    </source>
</evidence>
<evidence type="ECO:0000256" key="5">
    <source>
        <dbReference type="ARBA" id="ARBA00023139"/>
    </source>
</evidence>